<dbReference type="GO" id="GO:0006412">
    <property type="term" value="P:translation"/>
    <property type="evidence" value="ECO:0007669"/>
    <property type="project" value="UniProtKB-KW"/>
</dbReference>
<dbReference type="PANTHER" id="PTHR20982">
    <property type="entry name" value="RIBOSOME RECYCLING FACTOR"/>
    <property type="match status" value="1"/>
</dbReference>
<evidence type="ECO:0000256" key="2">
    <source>
        <dbReference type="ARBA" id="ARBA00020581"/>
    </source>
</evidence>
<accession>A0A0P1KUJ7</accession>
<keyword evidence="3" id="KW-0648">Protein biosynthesis</keyword>
<name>A0A0P1KUJ7_9SACH</name>
<dbReference type="OrthoDB" id="407355at2759"/>
<dbReference type="GO" id="GO:0043023">
    <property type="term" value="F:ribosomal large subunit binding"/>
    <property type="evidence" value="ECO:0007669"/>
    <property type="project" value="TreeGrafter"/>
</dbReference>
<dbReference type="InterPro" id="IPR036191">
    <property type="entry name" value="RRF_sf"/>
</dbReference>
<dbReference type="Gene3D" id="3.30.1360.40">
    <property type="match status" value="1"/>
</dbReference>
<proteinExistence type="inferred from homology"/>
<dbReference type="Gene3D" id="1.10.132.20">
    <property type="entry name" value="Ribosome-recycling factor"/>
    <property type="match status" value="1"/>
</dbReference>
<dbReference type="InterPro" id="IPR002661">
    <property type="entry name" value="Ribosome_recyc_fac"/>
</dbReference>
<evidence type="ECO:0000256" key="3">
    <source>
        <dbReference type="ARBA" id="ARBA00022917"/>
    </source>
</evidence>
<evidence type="ECO:0000256" key="4">
    <source>
        <dbReference type="ARBA" id="ARBA00024909"/>
    </source>
</evidence>
<evidence type="ECO:0000256" key="1">
    <source>
        <dbReference type="ARBA" id="ARBA00005912"/>
    </source>
</evidence>
<dbReference type="InterPro" id="IPR023584">
    <property type="entry name" value="Ribosome_recyc_fac_dom"/>
</dbReference>
<evidence type="ECO:0000313" key="8">
    <source>
        <dbReference type="EMBL" id="CUS23722.1"/>
    </source>
</evidence>
<dbReference type="Proteomes" id="UP000236544">
    <property type="component" value="Unassembled WGS sequence"/>
</dbReference>
<gene>
    <name evidence="8" type="ORF">LAQU0_S11e02784g</name>
</gene>
<protein>
    <recommendedName>
        <fullName evidence="2">Ribosome-recycling factor, mitochondrial</fullName>
    </recommendedName>
    <alternativeName>
        <fullName evidence="5">Ribosome-releasing factor, mitochondrial</fullName>
    </alternativeName>
</protein>
<comment type="function">
    <text evidence="4">Necessary for protein synthesis in mitochondria. Functions as a ribosome recycling factor in mitochondria.</text>
</comment>
<feature type="domain" description="Ribosome recycling factor" evidence="7">
    <location>
        <begin position="74"/>
        <end position="238"/>
    </location>
</feature>
<evidence type="ECO:0000256" key="6">
    <source>
        <dbReference type="SAM" id="Coils"/>
    </source>
</evidence>
<dbReference type="SUPFAM" id="SSF55194">
    <property type="entry name" value="Ribosome recycling factor, RRF"/>
    <property type="match status" value="1"/>
</dbReference>
<evidence type="ECO:0000256" key="5">
    <source>
        <dbReference type="ARBA" id="ARBA00033107"/>
    </source>
</evidence>
<dbReference type="Pfam" id="PF01765">
    <property type="entry name" value="RRF"/>
    <property type="match status" value="1"/>
</dbReference>
<keyword evidence="9" id="KW-1185">Reference proteome</keyword>
<evidence type="ECO:0000259" key="7">
    <source>
        <dbReference type="Pfam" id="PF01765"/>
    </source>
</evidence>
<keyword evidence="6" id="KW-0175">Coiled coil</keyword>
<comment type="similarity">
    <text evidence="1">Belongs to the RRF family.</text>
</comment>
<organism evidence="8 9">
    <name type="scientific">Lachancea quebecensis</name>
    <dbReference type="NCBI Taxonomy" id="1654605"/>
    <lineage>
        <taxon>Eukaryota</taxon>
        <taxon>Fungi</taxon>
        <taxon>Dikarya</taxon>
        <taxon>Ascomycota</taxon>
        <taxon>Saccharomycotina</taxon>
        <taxon>Saccharomycetes</taxon>
        <taxon>Saccharomycetales</taxon>
        <taxon>Saccharomycetaceae</taxon>
        <taxon>Lachancea</taxon>
    </lineage>
</organism>
<dbReference type="PANTHER" id="PTHR20982:SF3">
    <property type="entry name" value="MITOCHONDRIAL RIBOSOME RECYCLING FACTOR PSEUDO 1"/>
    <property type="match status" value="1"/>
</dbReference>
<feature type="coiled-coil region" evidence="6">
    <location>
        <begin position="201"/>
        <end position="228"/>
    </location>
</feature>
<sequence>MLASWRFVSPIHRVSTLKGVRLRRFQTSNLLLKKASKKSGKGKTDEEEPTEVVDVKKYIQKAKEQFSVTVDLHKKKLSEIRAGSASPSIFDKLSVGKGNSKFTDIATTSMKGRNSLIVTVFDPKDTKSVVSSILAAGLNLNPEKIPNNDQQLKISLPPPTTETRKETCKQLKEVFEEFKNSANKNSLGHIRGDILKELKNIDKKNDTVKKVTQDLDKLHKEYSSILQEHLKQAEKNVLG</sequence>
<dbReference type="EMBL" id="LN890568">
    <property type="protein sequence ID" value="CUS23722.1"/>
    <property type="molecule type" value="Genomic_DNA"/>
</dbReference>
<dbReference type="AlphaFoldDB" id="A0A0P1KUJ7"/>
<reference evidence="9" key="1">
    <citation type="submission" date="2015-10" db="EMBL/GenBank/DDBJ databases">
        <authorList>
            <person name="Devillers H."/>
        </authorList>
    </citation>
    <scope>NUCLEOTIDE SEQUENCE [LARGE SCALE GENOMIC DNA]</scope>
</reference>
<dbReference type="GO" id="GO:0005739">
    <property type="term" value="C:mitochondrion"/>
    <property type="evidence" value="ECO:0007669"/>
    <property type="project" value="TreeGrafter"/>
</dbReference>
<evidence type="ECO:0000313" key="9">
    <source>
        <dbReference type="Proteomes" id="UP000236544"/>
    </source>
</evidence>